<evidence type="ECO:0000313" key="4">
    <source>
        <dbReference type="EMBL" id="RIJ41933.1"/>
    </source>
</evidence>
<evidence type="ECO:0000256" key="1">
    <source>
        <dbReference type="ARBA" id="ARBA00022679"/>
    </source>
</evidence>
<dbReference type="PANTHER" id="PTHR43877:SF2">
    <property type="entry name" value="AMINOALKYLPHOSPHONATE N-ACETYLTRANSFERASE-RELATED"/>
    <property type="match status" value="1"/>
</dbReference>
<dbReference type="Pfam" id="PF00583">
    <property type="entry name" value="Acetyltransf_1"/>
    <property type="match status" value="1"/>
</dbReference>
<keyword evidence="5" id="KW-1185">Reference proteome</keyword>
<organism evidence="4 5">
    <name type="scientific">Pontibacter oryzae</name>
    <dbReference type="NCBI Taxonomy" id="2304593"/>
    <lineage>
        <taxon>Bacteria</taxon>
        <taxon>Pseudomonadati</taxon>
        <taxon>Bacteroidota</taxon>
        <taxon>Cytophagia</taxon>
        <taxon>Cytophagales</taxon>
        <taxon>Hymenobacteraceae</taxon>
        <taxon>Pontibacter</taxon>
    </lineage>
</organism>
<evidence type="ECO:0000313" key="5">
    <source>
        <dbReference type="Proteomes" id="UP000266005"/>
    </source>
</evidence>
<dbReference type="PROSITE" id="PS51186">
    <property type="entry name" value="GNAT"/>
    <property type="match status" value="1"/>
</dbReference>
<dbReference type="GO" id="GO:0016747">
    <property type="term" value="F:acyltransferase activity, transferring groups other than amino-acyl groups"/>
    <property type="evidence" value="ECO:0007669"/>
    <property type="project" value="InterPro"/>
</dbReference>
<dbReference type="SUPFAM" id="SSF55729">
    <property type="entry name" value="Acyl-CoA N-acyltransferases (Nat)"/>
    <property type="match status" value="1"/>
</dbReference>
<sequence>MIKLRRTSSDDPDFRPLVALLDQDLRIRDGEDHAFYAQYNKLDKIKHVVVAYREGEPVGCGAIKAYDDMTAEVKRMFVLEQQRGQGIASLVLAELEQWAAALGYTSCILETGTKQPEAIALYRKCGYTVIPNYGQYAGVENSVCMQKKV</sequence>
<evidence type="ECO:0000259" key="3">
    <source>
        <dbReference type="PROSITE" id="PS51186"/>
    </source>
</evidence>
<dbReference type="CDD" id="cd04301">
    <property type="entry name" value="NAT_SF"/>
    <property type="match status" value="1"/>
</dbReference>
<comment type="caution">
    <text evidence="4">The sequence shown here is derived from an EMBL/GenBank/DDBJ whole genome shotgun (WGS) entry which is preliminary data.</text>
</comment>
<dbReference type="PANTHER" id="PTHR43877">
    <property type="entry name" value="AMINOALKYLPHOSPHONATE N-ACETYLTRANSFERASE-RELATED-RELATED"/>
    <property type="match status" value="1"/>
</dbReference>
<dbReference type="Gene3D" id="3.40.630.30">
    <property type="match status" value="1"/>
</dbReference>
<accession>A0A399SHE5</accession>
<name>A0A399SHE5_9BACT</name>
<dbReference type="InterPro" id="IPR016181">
    <property type="entry name" value="Acyl_CoA_acyltransferase"/>
</dbReference>
<dbReference type="Proteomes" id="UP000266005">
    <property type="component" value="Unassembled WGS sequence"/>
</dbReference>
<proteinExistence type="predicted"/>
<keyword evidence="1 4" id="KW-0808">Transferase</keyword>
<dbReference type="InterPro" id="IPR000182">
    <property type="entry name" value="GNAT_dom"/>
</dbReference>
<dbReference type="RefSeq" id="WP_119431677.1">
    <property type="nucleotide sequence ID" value="NZ_QWGE01000002.1"/>
</dbReference>
<reference evidence="5" key="1">
    <citation type="submission" date="2018-08" db="EMBL/GenBank/DDBJ databases">
        <title>Mucilaginibacter sp. MYSH2.</title>
        <authorList>
            <person name="Seo T."/>
        </authorList>
    </citation>
    <scope>NUCLEOTIDE SEQUENCE [LARGE SCALE GENOMIC DNA]</scope>
    <source>
        <strain evidence="5">KIRAN</strain>
    </source>
</reference>
<dbReference type="OrthoDB" id="9803233at2"/>
<evidence type="ECO:0000256" key="2">
    <source>
        <dbReference type="ARBA" id="ARBA00023315"/>
    </source>
</evidence>
<dbReference type="EMBL" id="QWGE01000002">
    <property type="protein sequence ID" value="RIJ41933.1"/>
    <property type="molecule type" value="Genomic_DNA"/>
</dbReference>
<protein>
    <submittedName>
        <fullName evidence="4">GNAT family N-acetyltransferase</fullName>
    </submittedName>
</protein>
<dbReference type="InterPro" id="IPR050832">
    <property type="entry name" value="Bact_Acetyltransf"/>
</dbReference>
<gene>
    <name evidence="4" type="ORF">D1627_07980</name>
</gene>
<feature type="domain" description="N-acetyltransferase" evidence="3">
    <location>
        <begin position="2"/>
        <end position="149"/>
    </location>
</feature>
<dbReference type="AlphaFoldDB" id="A0A399SHE5"/>
<keyword evidence="2" id="KW-0012">Acyltransferase</keyword>